<reference evidence="6" key="1">
    <citation type="submission" date="2018-05" db="EMBL/GenBank/DDBJ databases">
        <authorList>
            <person name="Lanie J.A."/>
            <person name="Ng W.-L."/>
            <person name="Kazmierczak K.M."/>
            <person name="Andrzejewski T.M."/>
            <person name="Davidsen T.M."/>
            <person name="Wayne K.J."/>
            <person name="Tettelin H."/>
            <person name="Glass J.I."/>
            <person name="Rusch D."/>
            <person name="Podicherti R."/>
            <person name="Tsui H.-C.T."/>
            <person name="Winkler M.E."/>
        </authorList>
    </citation>
    <scope>NUCLEOTIDE SEQUENCE</scope>
</reference>
<evidence type="ECO:0000256" key="1">
    <source>
        <dbReference type="ARBA" id="ARBA00004761"/>
    </source>
</evidence>
<organism evidence="6">
    <name type="scientific">marine metagenome</name>
    <dbReference type="NCBI Taxonomy" id="408172"/>
    <lineage>
        <taxon>unclassified sequences</taxon>
        <taxon>metagenomes</taxon>
        <taxon>ecological metagenomes</taxon>
    </lineage>
</organism>
<dbReference type="InterPro" id="IPR013785">
    <property type="entry name" value="Aldolase_TIM"/>
</dbReference>
<dbReference type="SUPFAM" id="SSF51569">
    <property type="entry name" value="Aldolase"/>
    <property type="match status" value="1"/>
</dbReference>
<comment type="similarity">
    <text evidence="2">Belongs to the KHG/KDPG aldolase family.</text>
</comment>
<dbReference type="AlphaFoldDB" id="A0A382R6P8"/>
<comment type="pathway">
    <text evidence="1">Carbohydrate acid metabolism.</text>
</comment>
<keyword evidence="5" id="KW-0119">Carbohydrate metabolism</keyword>
<dbReference type="PANTHER" id="PTHR30246">
    <property type="entry name" value="2-KETO-3-DEOXY-6-PHOSPHOGLUCONATE ALDOLASE"/>
    <property type="match status" value="1"/>
</dbReference>
<dbReference type="EMBL" id="UINC01119254">
    <property type="protein sequence ID" value="SVC92940.1"/>
    <property type="molecule type" value="Genomic_DNA"/>
</dbReference>
<dbReference type="GO" id="GO:0016829">
    <property type="term" value="F:lyase activity"/>
    <property type="evidence" value="ECO:0007669"/>
    <property type="project" value="UniProtKB-KW"/>
</dbReference>
<dbReference type="Pfam" id="PF01081">
    <property type="entry name" value="Aldolase"/>
    <property type="match status" value="1"/>
</dbReference>
<dbReference type="Gene3D" id="3.20.20.70">
    <property type="entry name" value="Aldolase class I"/>
    <property type="match status" value="1"/>
</dbReference>
<evidence type="ECO:0008006" key="7">
    <source>
        <dbReference type="Google" id="ProtNLM"/>
    </source>
</evidence>
<keyword evidence="4" id="KW-0456">Lyase</keyword>
<evidence type="ECO:0000313" key="6">
    <source>
        <dbReference type="EMBL" id="SVC92940.1"/>
    </source>
</evidence>
<evidence type="ECO:0000256" key="3">
    <source>
        <dbReference type="ARBA" id="ARBA00011233"/>
    </source>
</evidence>
<dbReference type="PANTHER" id="PTHR30246:SF1">
    <property type="entry name" value="2-DEHYDRO-3-DEOXY-6-PHOSPHOGALACTONATE ALDOLASE-RELATED"/>
    <property type="match status" value="1"/>
</dbReference>
<evidence type="ECO:0000256" key="2">
    <source>
        <dbReference type="ARBA" id="ARBA00006906"/>
    </source>
</evidence>
<gene>
    <name evidence="6" type="ORF">METZ01_LOCUS345794</name>
</gene>
<sequence length="78" mass="8321">MAGQLAEPPLIAILRGIQPEEVLAIGEALYDAGFRIIEIPLNSPQPLESIQKLAEVFRDRALIGAGTVMAPGDVDRIA</sequence>
<dbReference type="InterPro" id="IPR000887">
    <property type="entry name" value="Aldlse_KDPG_KHG"/>
</dbReference>
<name>A0A382R6P8_9ZZZZ</name>
<evidence type="ECO:0000256" key="5">
    <source>
        <dbReference type="ARBA" id="ARBA00023277"/>
    </source>
</evidence>
<proteinExistence type="inferred from homology"/>
<feature type="non-terminal residue" evidence="6">
    <location>
        <position position="78"/>
    </location>
</feature>
<comment type="subunit">
    <text evidence="3">Homotrimer.</text>
</comment>
<evidence type="ECO:0000256" key="4">
    <source>
        <dbReference type="ARBA" id="ARBA00023239"/>
    </source>
</evidence>
<accession>A0A382R6P8</accession>
<protein>
    <recommendedName>
        <fullName evidence="7">2-dehydro-3-deoxy-6-phosphogalactonate aldolase</fullName>
    </recommendedName>
</protein>